<dbReference type="OrthoDB" id="9805051at2"/>
<dbReference type="SUPFAM" id="SSF89919">
    <property type="entry name" value="Ribosome-binding factor A, RbfA"/>
    <property type="match status" value="1"/>
</dbReference>
<dbReference type="PANTHER" id="PTHR33515:SF1">
    <property type="entry name" value="RIBOSOME-BINDING FACTOR A, CHLOROPLASTIC-RELATED"/>
    <property type="match status" value="1"/>
</dbReference>
<organism evidence="4 5">
    <name type="scientific">Thalassobaculum litoreum DSM 18839</name>
    <dbReference type="NCBI Taxonomy" id="1123362"/>
    <lineage>
        <taxon>Bacteria</taxon>
        <taxon>Pseudomonadati</taxon>
        <taxon>Pseudomonadota</taxon>
        <taxon>Alphaproteobacteria</taxon>
        <taxon>Rhodospirillales</taxon>
        <taxon>Thalassobaculaceae</taxon>
        <taxon>Thalassobaculum</taxon>
    </lineage>
</organism>
<dbReference type="NCBIfam" id="NF001802">
    <property type="entry name" value="PRK00521.2-5"/>
    <property type="match status" value="1"/>
</dbReference>
<dbReference type="PANTHER" id="PTHR33515">
    <property type="entry name" value="RIBOSOME-BINDING FACTOR A, CHLOROPLASTIC-RELATED"/>
    <property type="match status" value="1"/>
</dbReference>
<keyword evidence="5" id="KW-1185">Reference proteome</keyword>
<evidence type="ECO:0000256" key="3">
    <source>
        <dbReference type="SAM" id="MobiDB-lite"/>
    </source>
</evidence>
<evidence type="ECO:0000256" key="2">
    <source>
        <dbReference type="HAMAP-Rule" id="MF_00003"/>
    </source>
</evidence>
<dbReference type="GO" id="GO:0043024">
    <property type="term" value="F:ribosomal small subunit binding"/>
    <property type="evidence" value="ECO:0007669"/>
    <property type="project" value="TreeGrafter"/>
</dbReference>
<protein>
    <recommendedName>
        <fullName evidence="2">Ribosome-binding factor A</fullName>
    </recommendedName>
</protein>
<sequence length="146" mass="16184">MAKRDEAREGPSQRQLRVGEEIRRVLARVFERGELHEPALSGVRITLSEVSVSPDLRNATVWVIPPIDGEIADILPILSRVAGRLSGQVAREVRMKFAPRLTFKRDTAFDASQRMSAILNDPVIRQDVANTSENPTEDGEPDDNGA</sequence>
<dbReference type="GO" id="GO:0005829">
    <property type="term" value="C:cytosol"/>
    <property type="evidence" value="ECO:0007669"/>
    <property type="project" value="TreeGrafter"/>
</dbReference>
<gene>
    <name evidence="2" type="primary">rbfA</name>
    <name evidence="4" type="ORF">SAMN05660686_02196</name>
</gene>
<accession>A0A8G2EWC6</accession>
<comment type="caution">
    <text evidence="4">The sequence shown here is derived from an EMBL/GenBank/DDBJ whole genome shotgun (WGS) entry which is preliminary data.</text>
</comment>
<dbReference type="InterPro" id="IPR020053">
    <property type="entry name" value="Ribosome-bd_factorA_CS"/>
</dbReference>
<name>A0A8G2EWC6_9PROT</name>
<feature type="compositionally biased region" description="Acidic residues" evidence="3">
    <location>
        <begin position="135"/>
        <end position="146"/>
    </location>
</feature>
<dbReference type="Proteomes" id="UP000198615">
    <property type="component" value="Unassembled WGS sequence"/>
</dbReference>
<evidence type="ECO:0000313" key="4">
    <source>
        <dbReference type="EMBL" id="SDF75252.1"/>
    </source>
</evidence>
<dbReference type="Pfam" id="PF02033">
    <property type="entry name" value="RBFA"/>
    <property type="match status" value="1"/>
</dbReference>
<dbReference type="AlphaFoldDB" id="A0A8G2EWC6"/>
<keyword evidence="1 2" id="KW-0690">Ribosome biogenesis</keyword>
<comment type="subunit">
    <text evidence="2">Monomer. Binds 30S ribosomal subunits, but not 50S ribosomal subunits or 70S ribosomes.</text>
</comment>
<evidence type="ECO:0000313" key="5">
    <source>
        <dbReference type="Proteomes" id="UP000198615"/>
    </source>
</evidence>
<dbReference type="EMBL" id="FNBW01000006">
    <property type="protein sequence ID" value="SDF75252.1"/>
    <property type="molecule type" value="Genomic_DNA"/>
</dbReference>
<dbReference type="InterPro" id="IPR000238">
    <property type="entry name" value="RbfA"/>
</dbReference>
<dbReference type="InterPro" id="IPR015946">
    <property type="entry name" value="KH_dom-like_a/b"/>
</dbReference>
<reference evidence="4 5" key="1">
    <citation type="submission" date="2016-10" db="EMBL/GenBank/DDBJ databases">
        <authorList>
            <person name="Varghese N."/>
            <person name="Submissions S."/>
        </authorList>
    </citation>
    <scope>NUCLEOTIDE SEQUENCE [LARGE SCALE GENOMIC DNA]</scope>
    <source>
        <strain evidence="4 5">DSM 18839</strain>
    </source>
</reference>
<dbReference type="Gene3D" id="3.30.300.20">
    <property type="match status" value="1"/>
</dbReference>
<comment type="subcellular location">
    <subcellularLocation>
        <location evidence="2">Cytoplasm</location>
    </subcellularLocation>
</comment>
<dbReference type="HAMAP" id="MF_00003">
    <property type="entry name" value="RbfA"/>
    <property type="match status" value="1"/>
</dbReference>
<feature type="region of interest" description="Disordered" evidence="3">
    <location>
        <begin position="124"/>
        <end position="146"/>
    </location>
</feature>
<keyword evidence="2" id="KW-0963">Cytoplasm</keyword>
<dbReference type="GO" id="GO:0030490">
    <property type="term" value="P:maturation of SSU-rRNA"/>
    <property type="evidence" value="ECO:0007669"/>
    <property type="project" value="UniProtKB-UniRule"/>
</dbReference>
<dbReference type="InterPro" id="IPR023799">
    <property type="entry name" value="RbfA_dom_sf"/>
</dbReference>
<dbReference type="PROSITE" id="PS01319">
    <property type="entry name" value="RBFA"/>
    <property type="match status" value="1"/>
</dbReference>
<evidence type="ECO:0000256" key="1">
    <source>
        <dbReference type="ARBA" id="ARBA00022517"/>
    </source>
</evidence>
<proteinExistence type="inferred from homology"/>
<comment type="function">
    <text evidence="2">One of several proteins that assist in the late maturation steps of the functional core of the 30S ribosomal subunit. Associates with free 30S ribosomal subunits (but not with 30S subunits that are part of 70S ribosomes or polysomes). Required for efficient processing of 16S rRNA. May interact with the 5'-terminal helix region of 16S rRNA.</text>
</comment>
<comment type="similarity">
    <text evidence="2">Belongs to the RbfA family.</text>
</comment>
<dbReference type="RefSeq" id="WP_093150233.1">
    <property type="nucleotide sequence ID" value="NZ_FNBW01000006.1"/>
</dbReference>